<reference evidence="7" key="2">
    <citation type="submission" date="2015-01" db="EMBL/GenBank/DDBJ databases">
        <title>Evolutionary Origins and Diversification of the Mycorrhizal Mutualists.</title>
        <authorList>
            <consortium name="DOE Joint Genome Institute"/>
            <consortium name="Mycorrhizal Genomics Consortium"/>
            <person name="Kohler A."/>
            <person name="Kuo A."/>
            <person name="Nagy L.G."/>
            <person name="Floudas D."/>
            <person name="Copeland A."/>
            <person name="Barry K.W."/>
            <person name="Cichocki N."/>
            <person name="Veneault-Fourrey C."/>
            <person name="LaButti K."/>
            <person name="Lindquist E.A."/>
            <person name="Lipzen A."/>
            <person name="Lundell T."/>
            <person name="Morin E."/>
            <person name="Murat C."/>
            <person name="Riley R."/>
            <person name="Ohm R."/>
            <person name="Sun H."/>
            <person name="Tunlid A."/>
            <person name="Henrissat B."/>
            <person name="Grigoriev I.V."/>
            <person name="Hibbett D.S."/>
            <person name="Martin F."/>
        </authorList>
    </citation>
    <scope>NUCLEOTIDE SEQUENCE [LARGE SCALE GENOMIC DNA]</scope>
    <source>
        <strain evidence="7">LaAM-08-1</strain>
    </source>
</reference>
<organism evidence="6 7">
    <name type="scientific">Laccaria amethystina LaAM-08-1</name>
    <dbReference type="NCBI Taxonomy" id="1095629"/>
    <lineage>
        <taxon>Eukaryota</taxon>
        <taxon>Fungi</taxon>
        <taxon>Dikarya</taxon>
        <taxon>Basidiomycota</taxon>
        <taxon>Agaricomycotina</taxon>
        <taxon>Agaricomycetes</taxon>
        <taxon>Agaricomycetidae</taxon>
        <taxon>Agaricales</taxon>
        <taxon>Agaricineae</taxon>
        <taxon>Hydnangiaceae</taxon>
        <taxon>Laccaria</taxon>
    </lineage>
</organism>
<feature type="DNA-binding region" description="HMG box" evidence="3">
    <location>
        <begin position="19"/>
        <end position="88"/>
    </location>
</feature>
<evidence type="ECO:0000256" key="2">
    <source>
        <dbReference type="ARBA" id="ARBA00023242"/>
    </source>
</evidence>
<sequence>MDCQNLQDATPSSRSGNRVPRPRNAFMIFRSEFWAEEKINRKVEHDHRHISRIIGHCWNQMSEPEKDVWRRKAEQEKADHERKHPGYRFCPTIRAKKPIKRKVKRNGESELLRCRQVADLLLAGKEGDELATAVMQIPPPSTLQLGTLKEIPSITQESANNDCIPDRAELDLPPFRSPLLPPPTLQCASSSPAISLPTASSCASPKTKQDLIAPNFPSWYSSHLDWGTAFAMIPGQYCAVGESSYMSMSSADANQPSGEVLWPTSHVPTHCPPASEPIPSLPFAYPIPSYASLFDPFTYDVYEFPDSLGQSQSSCSSELSFTFSWNPLATN</sequence>
<proteinExistence type="predicted"/>
<dbReference type="SMART" id="SM00398">
    <property type="entry name" value="HMG"/>
    <property type="match status" value="1"/>
</dbReference>
<accession>A0A0C9XRK6</accession>
<dbReference type="PANTHER" id="PTHR45789">
    <property type="entry name" value="FI18025P1"/>
    <property type="match status" value="1"/>
</dbReference>
<name>A0A0C9XRK6_9AGAR</name>
<gene>
    <name evidence="6" type="ORF">K443DRAFT_4774</name>
</gene>
<feature type="region of interest" description="Disordered" evidence="4">
    <location>
        <begin position="1"/>
        <end position="21"/>
    </location>
</feature>
<dbReference type="GO" id="GO:0005634">
    <property type="term" value="C:nucleus"/>
    <property type="evidence" value="ECO:0007669"/>
    <property type="project" value="UniProtKB-UniRule"/>
</dbReference>
<dbReference type="InterPro" id="IPR036910">
    <property type="entry name" value="HMG_box_dom_sf"/>
</dbReference>
<feature type="compositionally biased region" description="Polar residues" evidence="4">
    <location>
        <begin position="1"/>
        <end position="16"/>
    </location>
</feature>
<dbReference type="PROSITE" id="PS50118">
    <property type="entry name" value="HMG_BOX_2"/>
    <property type="match status" value="1"/>
</dbReference>
<dbReference type="GO" id="GO:0000981">
    <property type="term" value="F:DNA-binding transcription factor activity, RNA polymerase II-specific"/>
    <property type="evidence" value="ECO:0007669"/>
    <property type="project" value="TreeGrafter"/>
</dbReference>
<dbReference type="InterPro" id="IPR009071">
    <property type="entry name" value="HMG_box_dom"/>
</dbReference>
<dbReference type="STRING" id="1095629.A0A0C9XRK6"/>
<keyword evidence="2 3" id="KW-0539">Nucleus</keyword>
<dbReference type="AlphaFoldDB" id="A0A0C9XRK6"/>
<evidence type="ECO:0000313" key="7">
    <source>
        <dbReference type="Proteomes" id="UP000054477"/>
    </source>
</evidence>
<dbReference type="OrthoDB" id="6247875at2759"/>
<evidence type="ECO:0000256" key="3">
    <source>
        <dbReference type="PROSITE-ProRule" id="PRU00267"/>
    </source>
</evidence>
<dbReference type="InterPro" id="IPR051356">
    <property type="entry name" value="SOX/SOX-like_TF"/>
</dbReference>
<dbReference type="Pfam" id="PF00505">
    <property type="entry name" value="HMG_box"/>
    <property type="match status" value="1"/>
</dbReference>
<dbReference type="EMBL" id="KN838571">
    <property type="protein sequence ID" value="KIK04319.1"/>
    <property type="molecule type" value="Genomic_DNA"/>
</dbReference>
<evidence type="ECO:0000313" key="6">
    <source>
        <dbReference type="EMBL" id="KIK04319.1"/>
    </source>
</evidence>
<dbReference type="PANTHER" id="PTHR45789:SF2">
    <property type="entry name" value="FI18025P1"/>
    <property type="match status" value="1"/>
</dbReference>
<dbReference type="GO" id="GO:0000978">
    <property type="term" value="F:RNA polymerase II cis-regulatory region sequence-specific DNA binding"/>
    <property type="evidence" value="ECO:0007669"/>
    <property type="project" value="TreeGrafter"/>
</dbReference>
<dbReference type="Gene3D" id="1.10.30.10">
    <property type="entry name" value="High mobility group box domain"/>
    <property type="match status" value="1"/>
</dbReference>
<dbReference type="HOGENOM" id="CLU_839558_0_0_1"/>
<reference evidence="6 7" key="1">
    <citation type="submission" date="2014-04" db="EMBL/GenBank/DDBJ databases">
        <authorList>
            <consortium name="DOE Joint Genome Institute"/>
            <person name="Kuo A."/>
            <person name="Kohler A."/>
            <person name="Nagy L.G."/>
            <person name="Floudas D."/>
            <person name="Copeland A."/>
            <person name="Barry K.W."/>
            <person name="Cichocki N."/>
            <person name="Veneault-Fourrey C."/>
            <person name="LaButti K."/>
            <person name="Lindquist E.A."/>
            <person name="Lipzen A."/>
            <person name="Lundell T."/>
            <person name="Morin E."/>
            <person name="Murat C."/>
            <person name="Sun H."/>
            <person name="Tunlid A."/>
            <person name="Henrissat B."/>
            <person name="Grigoriev I.V."/>
            <person name="Hibbett D.S."/>
            <person name="Martin F."/>
            <person name="Nordberg H.P."/>
            <person name="Cantor M.N."/>
            <person name="Hua S.X."/>
        </authorList>
    </citation>
    <scope>NUCLEOTIDE SEQUENCE [LARGE SCALE GENOMIC DNA]</scope>
    <source>
        <strain evidence="6 7">LaAM-08-1</strain>
    </source>
</reference>
<keyword evidence="7" id="KW-1185">Reference proteome</keyword>
<evidence type="ECO:0000259" key="5">
    <source>
        <dbReference type="PROSITE" id="PS50118"/>
    </source>
</evidence>
<keyword evidence="1 3" id="KW-0238">DNA-binding</keyword>
<evidence type="ECO:0000256" key="1">
    <source>
        <dbReference type="ARBA" id="ARBA00023125"/>
    </source>
</evidence>
<protein>
    <recommendedName>
        <fullName evidence="5">HMG box domain-containing protein</fullName>
    </recommendedName>
</protein>
<dbReference type="Proteomes" id="UP000054477">
    <property type="component" value="Unassembled WGS sequence"/>
</dbReference>
<evidence type="ECO:0000256" key="4">
    <source>
        <dbReference type="SAM" id="MobiDB-lite"/>
    </source>
</evidence>
<dbReference type="CDD" id="cd01389">
    <property type="entry name" value="HMG-box_ROX1-like"/>
    <property type="match status" value="1"/>
</dbReference>
<feature type="domain" description="HMG box" evidence="5">
    <location>
        <begin position="19"/>
        <end position="88"/>
    </location>
</feature>
<dbReference type="SUPFAM" id="SSF47095">
    <property type="entry name" value="HMG-box"/>
    <property type="match status" value="1"/>
</dbReference>